<dbReference type="EMBL" id="PIUM01000012">
    <property type="protein sequence ID" value="PKU24320.1"/>
    <property type="molecule type" value="Genomic_DNA"/>
</dbReference>
<protein>
    <submittedName>
        <fullName evidence="3">Uncharacterized protein</fullName>
    </submittedName>
</protein>
<evidence type="ECO:0000313" key="3">
    <source>
        <dbReference type="EMBL" id="PKU24320.1"/>
    </source>
</evidence>
<sequence length="240" mass="26228">MNRRKSRRGAEQRRRFFLIFGKLLVAAGVVGVMTYYAYEVGFRVASGETAALTEGLRNAEEQLKTQQIGADADRAALGEANKRVAELKAAYDQIRPSDDMRDLTALLRDKMATGVTARRLALVIKSAEMPRSCQALPNRRLQVRALHAKSSPGVTQLRFDEKVTLSAEETDARDPRQPAGGSVPSLKLHVSAEGGRETDVTGIPPIDYAIAVQGAEYHFIVAPASAKGWLDVATEKCSFR</sequence>
<feature type="region of interest" description="Disordered" evidence="1">
    <location>
        <begin position="167"/>
        <end position="186"/>
    </location>
</feature>
<dbReference type="Proteomes" id="UP000233293">
    <property type="component" value="Unassembled WGS sequence"/>
</dbReference>
<keyword evidence="2" id="KW-1133">Transmembrane helix</keyword>
<gene>
    <name evidence="3" type="ORF">CWS72_12050</name>
</gene>
<dbReference type="AlphaFoldDB" id="A0A2N3PVA7"/>
<evidence type="ECO:0000256" key="1">
    <source>
        <dbReference type="SAM" id="MobiDB-lite"/>
    </source>
</evidence>
<name>A0A2N3PVA7_9PROT</name>
<evidence type="ECO:0000313" key="4">
    <source>
        <dbReference type="Proteomes" id="UP000233293"/>
    </source>
</evidence>
<feature type="transmembrane region" description="Helical" evidence="2">
    <location>
        <begin position="16"/>
        <end position="38"/>
    </location>
</feature>
<keyword evidence="2" id="KW-0472">Membrane</keyword>
<keyword evidence="4" id="KW-1185">Reference proteome</keyword>
<comment type="caution">
    <text evidence="3">The sequence shown here is derived from an EMBL/GenBank/DDBJ whole genome shotgun (WGS) entry which is preliminary data.</text>
</comment>
<evidence type="ECO:0000256" key="2">
    <source>
        <dbReference type="SAM" id="Phobius"/>
    </source>
</evidence>
<keyword evidence="2" id="KW-0812">Transmembrane</keyword>
<accession>A0A2N3PVA7</accession>
<reference evidence="4" key="1">
    <citation type="submission" date="2017-12" db="EMBL/GenBank/DDBJ databases">
        <title>Draft genome sequence of Telmatospirillum siberiense 26-4b1T, an acidotolerant peatland alphaproteobacterium potentially involved in sulfur cycling.</title>
        <authorList>
            <person name="Hausmann B."/>
            <person name="Pjevac P."/>
            <person name="Schreck K."/>
            <person name="Herbold C.W."/>
            <person name="Daims H."/>
            <person name="Wagner M."/>
            <person name="Pester M."/>
            <person name="Loy A."/>
        </authorList>
    </citation>
    <scope>NUCLEOTIDE SEQUENCE [LARGE SCALE GENOMIC DNA]</scope>
    <source>
        <strain evidence="4">26-4b1</strain>
    </source>
</reference>
<dbReference type="RefSeq" id="WP_101250859.1">
    <property type="nucleotide sequence ID" value="NZ_PIUM01000012.1"/>
</dbReference>
<proteinExistence type="predicted"/>
<organism evidence="3 4">
    <name type="scientific">Telmatospirillum siberiense</name>
    <dbReference type="NCBI Taxonomy" id="382514"/>
    <lineage>
        <taxon>Bacteria</taxon>
        <taxon>Pseudomonadati</taxon>
        <taxon>Pseudomonadota</taxon>
        <taxon>Alphaproteobacteria</taxon>
        <taxon>Rhodospirillales</taxon>
        <taxon>Rhodospirillaceae</taxon>
        <taxon>Telmatospirillum</taxon>
    </lineage>
</organism>
<dbReference type="OrthoDB" id="7339473at2"/>